<dbReference type="GO" id="GO:0016491">
    <property type="term" value="F:oxidoreductase activity"/>
    <property type="evidence" value="ECO:0007669"/>
    <property type="project" value="InterPro"/>
</dbReference>
<dbReference type="OrthoDB" id="2519291at2759"/>
<dbReference type="EMBL" id="LASV01000342">
    <property type="protein sequence ID" value="KKA19511.1"/>
    <property type="molecule type" value="Genomic_DNA"/>
</dbReference>
<evidence type="ECO:0000313" key="4">
    <source>
        <dbReference type="Proteomes" id="UP000053958"/>
    </source>
</evidence>
<dbReference type="Pfam" id="PF07110">
    <property type="entry name" value="EthD"/>
    <property type="match status" value="1"/>
</dbReference>
<dbReference type="STRING" id="1408163.A0A0F4YNS6"/>
<dbReference type="RefSeq" id="XP_013326123.1">
    <property type="nucleotide sequence ID" value="XM_013470669.1"/>
</dbReference>
<evidence type="ECO:0000259" key="2">
    <source>
        <dbReference type="Pfam" id="PF07110"/>
    </source>
</evidence>
<sequence>MTYRILAFLYRKPSISPDEFKQHYEANHIPLLKRLTGPDFPLTHTRRYIARKSVDQPVEGASERNAKTPATVFVGSQADFDYDAVVELTFADEAAFQAFHAKLTSPEVAKELGEDEERFINRAKLRVVALGDVVETAK</sequence>
<proteinExistence type="inferred from homology"/>
<feature type="domain" description="EthD" evidence="2">
    <location>
        <begin position="12"/>
        <end position="122"/>
    </location>
</feature>
<dbReference type="Proteomes" id="UP000053958">
    <property type="component" value="Unassembled WGS sequence"/>
</dbReference>
<dbReference type="Gene3D" id="3.30.70.100">
    <property type="match status" value="1"/>
</dbReference>
<keyword evidence="4" id="KW-1185">Reference proteome</keyword>
<dbReference type="InterPro" id="IPR009799">
    <property type="entry name" value="EthD_dom"/>
</dbReference>
<evidence type="ECO:0000256" key="1">
    <source>
        <dbReference type="ARBA" id="ARBA00005986"/>
    </source>
</evidence>
<comment type="caution">
    <text evidence="3">The sequence shown here is derived from an EMBL/GenBank/DDBJ whole genome shotgun (WGS) entry which is preliminary data.</text>
</comment>
<gene>
    <name evidence="3" type="ORF">T310_6518</name>
</gene>
<comment type="similarity">
    <text evidence="1">Belongs to the tpcK family.</text>
</comment>
<accession>A0A0F4YNS6</accession>
<reference evidence="3 4" key="1">
    <citation type="submission" date="2015-04" db="EMBL/GenBank/DDBJ databases">
        <authorList>
            <person name="Heijne W.H."/>
            <person name="Fedorova N.D."/>
            <person name="Nierman W.C."/>
            <person name="Vollebregt A.W."/>
            <person name="Zhao Z."/>
            <person name="Wu L."/>
            <person name="Kumar M."/>
            <person name="Stam H."/>
            <person name="van den Berg M.A."/>
            <person name="Pel H.J."/>
        </authorList>
    </citation>
    <scope>NUCLEOTIDE SEQUENCE [LARGE SCALE GENOMIC DNA]</scope>
    <source>
        <strain evidence="3 4">CBS 393.64</strain>
    </source>
</reference>
<evidence type="ECO:0000313" key="3">
    <source>
        <dbReference type="EMBL" id="KKA19511.1"/>
    </source>
</evidence>
<dbReference type="InterPro" id="IPR011008">
    <property type="entry name" value="Dimeric_a/b-barrel"/>
</dbReference>
<name>A0A0F4YNS6_RASE3</name>
<protein>
    <recommendedName>
        <fullName evidence="2">EthD domain-containing protein</fullName>
    </recommendedName>
</protein>
<dbReference type="AlphaFoldDB" id="A0A0F4YNS6"/>
<dbReference type="GeneID" id="25318820"/>
<dbReference type="SUPFAM" id="SSF54909">
    <property type="entry name" value="Dimeric alpha+beta barrel"/>
    <property type="match status" value="1"/>
</dbReference>
<organism evidence="3 4">
    <name type="scientific">Rasamsonia emersonii (strain ATCC 16479 / CBS 393.64 / IMI 116815)</name>
    <dbReference type="NCBI Taxonomy" id="1408163"/>
    <lineage>
        <taxon>Eukaryota</taxon>
        <taxon>Fungi</taxon>
        <taxon>Dikarya</taxon>
        <taxon>Ascomycota</taxon>
        <taxon>Pezizomycotina</taxon>
        <taxon>Eurotiomycetes</taxon>
        <taxon>Eurotiomycetidae</taxon>
        <taxon>Eurotiales</taxon>
        <taxon>Trichocomaceae</taxon>
        <taxon>Rasamsonia</taxon>
    </lineage>
</organism>